<feature type="domain" description="EF-hand" evidence="2">
    <location>
        <begin position="25"/>
        <end position="60"/>
    </location>
</feature>
<comment type="caution">
    <text evidence="3">The sequence shown here is derived from an EMBL/GenBank/DDBJ whole genome shotgun (WGS) entry which is preliminary data.</text>
</comment>
<feature type="signal peptide" evidence="1">
    <location>
        <begin position="1"/>
        <end position="20"/>
    </location>
</feature>
<dbReference type="EMBL" id="BMGZ01000001">
    <property type="protein sequence ID" value="GGH93665.1"/>
    <property type="molecule type" value="Genomic_DNA"/>
</dbReference>
<dbReference type="RefSeq" id="WP_155137157.1">
    <property type="nucleotide sequence ID" value="NZ_BMGZ01000001.1"/>
</dbReference>
<dbReference type="InterPro" id="IPR018247">
    <property type="entry name" value="EF_Hand_1_Ca_BS"/>
</dbReference>
<dbReference type="GO" id="GO:0005509">
    <property type="term" value="F:calcium ion binding"/>
    <property type="evidence" value="ECO:0007669"/>
    <property type="project" value="InterPro"/>
</dbReference>
<keyword evidence="1" id="KW-0732">Signal</keyword>
<dbReference type="SUPFAM" id="SSF47473">
    <property type="entry name" value="EF-hand"/>
    <property type="match status" value="1"/>
</dbReference>
<reference evidence="3" key="1">
    <citation type="journal article" date="2014" name="Int. J. Syst. Evol. Microbiol.">
        <title>Complete genome sequence of Corynebacterium casei LMG S-19264T (=DSM 44701T), isolated from a smear-ripened cheese.</title>
        <authorList>
            <consortium name="US DOE Joint Genome Institute (JGI-PGF)"/>
            <person name="Walter F."/>
            <person name="Albersmeier A."/>
            <person name="Kalinowski J."/>
            <person name="Ruckert C."/>
        </authorList>
    </citation>
    <scope>NUCLEOTIDE SEQUENCE</scope>
    <source>
        <strain evidence="3">CGMCC 1.14984</strain>
    </source>
</reference>
<dbReference type="InterPro" id="IPR011992">
    <property type="entry name" value="EF-hand-dom_pair"/>
</dbReference>
<organism evidence="3 5">
    <name type="scientific">Aquisalinus luteolus</name>
    <dbReference type="NCBI Taxonomy" id="1566827"/>
    <lineage>
        <taxon>Bacteria</taxon>
        <taxon>Pseudomonadati</taxon>
        <taxon>Pseudomonadota</taxon>
        <taxon>Alphaproteobacteria</taxon>
        <taxon>Parvularculales</taxon>
        <taxon>Parvularculaceae</taxon>
        <taxon>Aquisalinus</taxon>
    </lineage>
</organism>
<feature type="chain" id="PRO_5035321844" description="EF-hand domain-containing protein" evidence="1">
    <location>
        <begin position="21"/>
        <end position="125"/>
    </location>
</feature>
<dbReference type="EMBL" id="VCJR02000001">
    <property type="protein sequence ID" value="NHK26871.1"/>
    <property type="molecule type" value="Genomic_DNA"/>
</dbReference>
<sequence length="125" mass="13936">MKFFAAASAAAIALSGAAIAGDYGDKEMSVEDKFAKMDTDSNGIVTEAEFLASFEEKVAMKQEEGKWTDWTDEDIVAKSTESFNKMGGEDGALTLEEAEEYYAMKKEKMDDKDWGDKKDKEDKDW</sequence>
<keyword evidence="6" id="KW-1185">Reference proteome</keyword>
<evidence type="ECO:0000313" key="5">
    <source>
        <dbReference type="Proteomes" id="UP000621856"/>
    </source>
</evidence>
<dbReference type="PROSITE" id="PS50222">
    <property type="entry name" value="EF_HAND_2"/>
    <property type="match status" value="1"/>
</dbReference>
<reference evidence="3" key="3">
    <citation type="submission" date="2020-09" db="EMBL/GenBank/DDBJ databases">
        <authorList>
            <person name="Sun Q."/>
            <person name="Zhou Y."/>
        </authorList>
    </citation>
    <scope>NUCLEOTIDE SEQUENCE</scope>
    <source>
        <strain evidence="3">CGMCC 1.14984</strain>
    </source>
</reference>
<reference evidence="4 6" key="2">
    <citation type="submission" date="2020-02" db="EMBL/GenBank/DDBJ databases">
        <title>Genome sequence of Parvularcula flava strain NH6-79.</title>
        <authorList>
            <person name="Abdul Karim M.H."/>
            <person name="Lam M.Q."/>
            <person name="Chen S.J."/>
            <person name="Yahya A."/>
            <person name="Shahir S."/>
            <person name="Shamsir M.S."/>
            <person name="Chong C.S."/>
        </authorList>
    </citation>
    <scope>NUCLEOTIDE SEQUENCE [LARGE SCALE GENOMIC DNA]</scope>
    <source>
        <strain evidence="4 6">NH6-79</strain>
    </source>
</reference>
<evidence type="ECO:0000259" key="2">
    <source>
        <dbReference type="PROSITE" id="PS50222"/>
    </source>
</evidence>
<evidence type="ECO:0000313" key="3">
    <source>
        <dbReference type="EMBL" id="GGH93665.1"/>
    </source>
</evidence>
<gene>
    <name evidence="4" type="ORF">FF098_002985</name>
    <name evidence="3" type="ORF">GCM10011355_06040</name>
</gene>
<dbReference type="AlphaFoldDB" id="A0A8J3EQE5"/>
<dbReference type="Proteomes" id="UP000818603">
    <property type="component" value="Unassembled WGS sequence"/>
</dbReference>
<evidence type="ECO:0000313" key="6">
    <source>
        <dbReference type="Proteomes" id="UP000818603"/>
    </source>
</evidence>
<dbReference type="Gene3D" id="1.10.238.10">
    <property type="entry name" value="EF-hand"/>
    <property type="match status" value="1"/>
</dbReference>
<dbReference type="PROSITE" id="PS00018">
    <property type="entry name" value="EF_HAND_1"/>
    <property type="match status" value="1"/>
</dbReference>
<dbReference type="Proteomes" id="UP000621856">
    <property type="component" value="Unassembled WGS sequence"/>
</dbReference>
<evidence type="ECO:0000313" key="4">
    <source>
        <dbReference type="EMBL" id="NHK26871.1"/>
    </source>
</evidence>
<evidence type="ECO:0000256" key="1">
    <source>
        <dbReference type="SAM" id="SignalP"/>
    </source>
</evidence>
<proteinExistence type="predicted"/>
<protein>
    <recommendedName>
        <fullName evidence="2">EF-hand domain-containing protein</fullName>
    </recommendedName>
</protein>
<dbReference type="InterPro" id="IPR002048">
    <property type="entry name" value="EF_hand_dom"/>
</dbReference>
<name>A0A8J3EQE5_9PROT</name>
<accession>A0A8J3EQE5</accession>